<dbReference type="AlphaFoldDB" id="A0A7H9HU73"/>
<evidence type="ECO:0000256" key="1">
    <source>
        <dbReference type="SAM" id="MobiDB-lite"/>
    </source>
</evidence>
<evidence type="ECO:0000313" key="3">
    <source>
        <dbReference type="Proteomes" id="UP000510647"/>
    </source>
</evidence>
<sequence>MAMYTQRYDMNEEYRRKKSQILGLQETILNSAKKPSGKPESVAETRQRSCDEQEHTSVGCGKVLEYVKNKYGPAPSTVLASLVYHPYHSGGPLWNELPAAPAVIQNSFSLAMPRPFLPGFSEEHINQLVTIQVSYEDLRDSYSGNNAPRAQNNEIWGCNIYTDDSDPLLVLRHCGLSISDCNGAHRTPGNAENSDNVQGTVPPADTPFDLEIDIILLPQLQSYPGVKQFGLTSRPWGIDTPTPHDGLSYAIYAIRIAPRDTSTRNIDPEHQLIDTSHWQSHRSRI</sequence>
<feature type="region of interest" description="Disordered" evidence="1">
    <location>
        <begin position="28"/>
        <end position="50"/>
    </location>
</feature>
<dbReference type="OrthoDB" id="3596986at2759"/>
<dbReference type="EMBL" id="CP059271">
    <property type="protein sequence ID" value="QLQ80839.1"/>
    <property type="molecule type" value="Genomic_DNA"/>
</dbReference>
<feature type="compositionally biased region" description="Basic and acidic residues" evidence="1">
    <location>
        <begin position="41"/>
        <end position="50"/>
    </location>
</feature>
<reference evidence="2 3" key="1">
    <citation type="submission" date="2020-06" db="EMBL/GenBank/DDBJ databases">
        <title>The yeast mating-type switching endonuclease HO is a domesticated member of an unorthodox homing genetic element family.</title>
        <authorList>
            <person name="Coughlan A.Y."/>
            <person name="Lombardi L."/>
            <person name="Braun-Galleani S."/>
            <person name="Martos A.R."/>
            <person name="Galeote V."/>
            <person name="Bigey F."/>
            <person name="Dequin S."/>
            <person name="Byrne K.P."/>
            <person name="Wolfe K.H."/>
        </authorList>
    </citation>
    <scope>NUCLEOTIDE SEQUENCE [LARGE SCALE GENOMIC DNA]</scope>
    <source>
        <strain evidence="2 3">CBS2947</strain>
    </source>
</reference>
<organism evidence="2 3">
    <name type="scientific">Torulaspora globosa</name>
    <dbReference type="NCBI Taxonomy" id="48254"/>
    <lineage>
        <taxon>Eukaryota</taxon>
        <taxon>Fungi</taxon>
        <taxon>Dikarya</taxon>
        <taxon>Ascomycota</taxon>
        <taxon>Saccharomycotina</taxon>
        <taxon>Saccharomycetes</taxon>
        <taxon>Saccharomycetales</taxon>
        <taxon>Saccharomycetaceae</taxon>
        <taxon>Torulaspora</taxon>
    </lineage>
</organism>
<name>A0A7H9HU73_9SACH</name>
<proteinExistence type="predicted"/>
<dbReference type="Proteomes" id="UP000510647">
    <property type="component" value="Chromosome 5"/>
</dbReference>
<evidence type="ECO:0000313" key="2">
    <source>
        <dbReference type="EMBL" id="QLQ80839.1"/>
    </source>
</evidence>
<dbReference type="InterPro" id="IPR013951">
    <property type="entry name" value="Rxt3"/>
</dbReference>
<accession>A0A7H9HU73</accession>
<protein>
    <submittedName>
        <fullName evidence="2">Uncharacterized protein</fullName>
    </submittedName>
</protein>
<gene>
    <name evidence="2" type="ORF">HG537_0E01940</name>
</gene>
<keyword evidence="3" id="KW-1185">Reference proteome</keyword>
<dbReference type="Pfam" id="PF08642">
    <property type="entry name" value="Rxt3"/>
    <property type="match status" value="1"/>
</dbReference>